<dbReference type="EMBL" id="CM016552">
    <property type="protein sequence ID" value="TKW38489.1"/>
    <property type="molecule type" value="Genomic_DNA"/>
</dbReference>
<reference evidence="2" key="1">
    <citation type="submission" date="2019-03" db="EMBL/GenBank/DDBJ databases">
        <title>WGS assembly of Setaria viridis.</title>
        <authorList>
            <person name="Huang P."/>
            <person name="Jenkins J."/>
            <person name="Grimwood J."/>
            <person name="Barry K."/>
            <person name="Healey A."/>
            <person name="Mamidi S."/>
            <person name="Sreedasyam A."/>
            <person name="Shu S."/>
            <person name="Feldman M."/>
            <person name="Wu J."/>
            <person name="Yu Y."/>
            <person name="Chen C."/>
            <person name="Johnson J."/>
            <person name="Rokhsar D."/>
            <person name="Baxter I."/>
            <person name="Schmutz J."/>
            <person name="Brutnell T."/>
            <person name="Kellogg E."/>
        </authorList>
    </citation>
    <scope>NUCLEOTIDE SEQUENCE [LARGE SCALE GENOMIC DNA]</scope>
</reference>
<feature type="region of interest" description="Disordered" evidence="1">
    <location>
        <begin position="32"/>
        <end position="65"/>
    </location>
</feature>
<gene>
    <name evidence="2" type="ORF">SEVIR_1G115233v2</name>
</gene>
<dbReference type="Proteomes" id="UP000298652">
    <property type="component" value="Chromosome 1"/>
</dbReference>
<evidence type="ECO:0000313" key="2">
    <source>
        <dbReference type="EMBL" id="TKW38489.1"/>
    </source>
</evidence>
<feature type="compositionally biased region" description="Basic and acidic residues" evidence="1">
    <location>
        <begin position="32"/>
        <end position="55"/>
    </location>
</feature>
<name>A0A4U6WBY5_SETVI</name>
<proteinExistence type="predicted"/>
<evidence type="ECO:0000256" key="1">
    <source>
        <dbReference type="SAM" id="MobiDB-lite"/>
    </source>
</evidence>
<sequence length="95" mass="10678">MERAWAYCLNFNAFLSMLEFMLAICYGPGKLNRNENGLEEKTGEMAREPEEEERKKAKNSKNRTAGETVSVRSLFPVRKQTACSVVLHPAGCCCS</sequence>
<organism evidence="2 3">
    <name type="scientific">Setaria viridis</name>
    <name type="common">Green bristlegrass</name>
    <name type="synonym">Setaria italica subsp. viridis</name>
    <dbReference type="NCBI Taxonomy" id="4556"/>
    <lineage>
        <taxon>Eukaryota</taxon>
        <taxon>Viridiplantae</taxon>
        <taxon>Streptophyta</taxon>
        <taxon>Embryophyta</taxon>
        <taxon>Tracheophyta</taxon>
        <taxon>Spermatophyta</taxon>
        <taxon>Magnoliopsida</taxon>
        <taxon>Liliopsida</taxon>
        <taxon>Poales</taxon>
        <taxon>Poaceae</taxon>
        <taxon>PACMAD clade</taxon>
        <taxon>Panicoideae</taxon>
        <taxon>Panicodae</taxon>
        <taxon>Paniceae</taxon>
        <taxon>Cenchrinae</taxon>
        <taxon>Setaria</taxon>
    </lineage>
</organism>
<protein>
    <submittedName>
        <fullName evidence="2">Uncharacterized protein</fullName>
    </submittedName>
</protein>
<keyword evidence="3" id="KW-1185">Reference proteome</keyword>
<dbReference type="Gramene" id="TKW38489">
    <property type="protein sequence ID" value="TKW38489"/>
    <property type="gene ID" value="SEVIR_1G115233v2"/>
</dbReference>
<dbReference type="AlphaFoldDB" id="A0A4U6WBY5"/>
<evidence type="ECO:0000313" key="3">
    <source>
        <dbReference type="Proteomes" id="UP000298652"/>
    </source>
</evidence>
<accession>A0A4U6WBY5</accession>